<dbReference type="InterPro" id="IPR058780">
    <property type="entry name" value="YhfM-like_dom"/>
</dbReference>
<dbReference type="PROSITE" id="PS51257">
    <property type="entry name" value="PROKAR_LIPOPROTEIN"/>
    <property type="match status" value="1"/>
</dbReference>
<accession>I0BJZ7</accession>
<reference evidence="2 3" key="1">
    <citation type="submission" date="2013-06" db="EMBL/GenBank/DDBJ databases">
        <title>Complete genome sequence of Paenibacillus mucilaginosus K02.</title>
        <authorList>
            <person name="Xiao B."/>
            <person name="Sun L."/>
            <person name="Xiao L."/>
            <person name="Lian B."/>
        </authorList>
    </citation>
    <scope>NUCLEOTIDE SEQUENCE [LARGE SCALE GENOMIC DNA]</scope>
    <source>
        <strain evidence="2 3">K02</strain>
    </source>
</reference>
<dbReference type="Proteomes" id="UP000007392">
    <property type="component" value="Chromosome"/>
</dbReference>
<dbReference type="PATRIC" id="fig|997761.3.peg.3650"/>
<evidence type="ECO:0000313" key="3">
    <source>
        <dbReference type="Proteomes" id="UP000007392"/>
    </source>
</evidence>
<dbReference type="OrthoDB" id="2920731at2"/>
<name>I0BJZ7_9BACL</name>
<dbReference type="EMBL" id="CP003422">
    <property type="protein sequence ID" value="AFH62694.1"/>
    <property type="molecule type" value="Genomic_DNA"/>
</dbReference>
<protein>
    <recommendedName>
        <fullName evidence="1">YhfM-like domain-containing protein</fullName>
    </recommendedName>
</protein>
<gene>
    <name evidence="2" type="ORF">B2K_18540</name>
</gene>
<sequence>MSKLMMLVLLFVLFCGLVGCTEKGSEEKITSIKLTSTDVWERAEKKPAFKEKTFDSPDDIEIFQGAIKQATEVEEIIDYLSLFHMKVTFEDGTEKKYILNIVDEDGQKGLLVDTATSEQSYIIPESINEALRKMIFTK</sequence>
<dbReference type="Pfam" id="PF26353">
    <property type="entry name" value="YhfM"/>
    <property type="match status" value="1"/>
</dbReference>
<evidence type="ECO:0000313" key="2">
    <source>
        <dbReference type="EMBL" id="AFH62694.1"/>
    </source>
</evidence>
<evidence type="ECO:0000259" key="1">
    <source>
        <dbReference type="Pfam" id="PF26353"/>
    </source>
</evidence>
<dbReference type="HOGENOM" id="CLU_150637_0_0_9"/>
<dbReference type="RefSeq" id="WP_014651155.1">
    <property type="nucleotide sequence ID" value="NC_017672.3"/>
</dbReference>
<feature type="domain" description="YhfM-like" evidence="1">
    <location>
        <begin position="49"/>
        <end position="135"/>
    </location>
</feature>
<dbReference type="KEGG" id="pmw:B2K_18540"/>
<proteinExistence type="predicted"/>
<organism evidence="2 3">
    <name type="scientific">Paenibacillus mucilaginosus K02</name>
    <dbReference type="NCBI Taxonomy" id="997761"/>
    <lineage>
        <taxon>Bacteria</taxon>
        <taxon>Bacillati</taxon>
        <taxon>Bacillota</taxon>
        <taxon>Bacilli</taxon>
        <taxon>Bacillales</taxon>
        <taxon>Paenibacillaceae</taxon>
        <taxon>Paenibacillus</taxon>
    </lineage>
</organism>
<dbReference type="AlphaFoldDB" id="I0BJZ7"/>